<feature type="compositionally biased region" description="Basic and acidic residues" evidence="13">
    <location>
        <begin position="1910"/>
        <end position="1936"/>
    </location>
</feature>
<dbReference type="InterPro" id="IPR000504">
    <property type="entry name" value="RRM_dom"/>
</dbReference>
<comment type="function">
    <text evidence="10">Involved in pre-rRNA processing.</text>
</comment>
<feature type="domain" description="RRM" evidence="14">
    <location>
        <begin position="710"/>
        <end position="787"/>
    </location>
</feature>
<dbReference type="Gene3D" id="3.30.70.330">
    <property type="match status" value="5"/>
</dbReference>
<comment type="subcellular location">
    <subcellularLocation>
        <location evidence="1">Nucleus</location>
    </subcellularLocation>
</comment>
<feature type="region of interest" description="Disordered" evidence="13">
    <location>
        <begin position="1887"/>
        <end position="1964"/>
    </location>
</feature>
<dbReference type="CDD" id="cd12570">
    <property type="entry name" value="RRM5_MRD1"/>
    <property type="match status" value="1"/>
</dbReference>
<dbReference type="SUPFAM" id="SSF54928">
    <property type="entry name" value="RNA-binding domain, RBD"/>
    <property type="match status" value="3"/>
</dbReference>
<dbReference type="InterPro" id="IPR000818">
    <property type="entry name" value="TEA/ATTS_dom"/>
</dbReference>
<feature type="domain" description="TEA" evidence="15">
    <location>
        <begin position="992"/>
        <end position="1078"/>
    </location>
</feature>
<evidence type="ECO:0000256" key="6">
    <source>
        <dbReference type="ARBA" id="ARBA00022737"/>
    </source>
</evidence>
<dbReference type="InterPro" id="IPR034482">
    <property type="entry name" value="Mrd1_RRM3"/>
</dbReference>
<feature type="compositionally biased region" description="Polar residues" evidence="13">
    <location>
        <begin position="1778"/>
        <end position="1787"/>
    </location>
</feature>
<dbReference type="CDD" id="cd12565">
    <property type="entry name" value="RRM1_MRD1"/>
    <property type="match status" value="1"/>
</dbReference>
<feature type="domain" description="RRM" evidence="14">
    <location>
        <begin position="488"/>
        <end position="560"/>
    </location>
</feature>
<dbReference type="RefSeq" id="XP_060283211.1">
    <property type="nucleotide sequence ID" value="XM_060426079.1"/>
</dbReference>
<dbReference type="FunFam" id="3.30.70.330:FF:000452">
    <property type="entry name" value="Multiple RNA-binding domain-containing protein 1"/>
    <property type="match status" value="1"/>
</dbReference>
<sequence length="1964" mass="215539">MESSRIFVKNLPPTITEAEFRKHFSSKGREVTDIKLIPKRRIGYVGYRSPQDAANAVKYFNRSYIRMSRVAVEPARPISDPELPSAQKVKLGASNISEPKQEEPITPPRDEAKTQNQKRKRHELDEADPKLQEFLEVMDPDRVLKRARGDDVLPTEGQTNAAQPLGHESESDDEYEAIPAKTSKPPVPPETDDIREDVDVTLADTSLQDLQTPPEADEGPRNTDATDDEWLRSRTNRLLDLVDPDDPAFAERTVPVVGSQKKIPVASGGPNEKTAEDQILVQEALQLEPAGPQEGDNPVEWIKKSSRLFVRNLPYTATEDDLRTHFGKFGSLEEVHLPVDSRGKSKGFALVLYGDSSAALAAFQAADRSPFQGRIIHILPAAAKKEDKLDEFALSKLPLKKQNLVRKRAEAASSTFNWNSLYMNQDAVNTSMAERLGVAKSELLDPTSADAMVRQAIAETSIIQETKAYFAANGVDLNAFKSQQRGDTAILVKNFPFGTTIDELRKMFEEFGTVLRVLMPPSGTIAIVQFVQPTQAKVAFARLAYRRVKESVLFLEKAPKNIFGEAKVTPTLPEEARPAAAVQQKLSVTELLAHDDAAPDQPESSSLFVRNLSFKTTTEQLAETFKPLDGFVSARVKTKVDPKKPGQILSMGFGFVEFRSKEQAQAALKVMDGHVLQGHALAVKASHRGLDAAEERRREDVAKKAAGHRTKIVIKNLPFEASKKDVRALFGTYGQLRAVRVPKKFNSSARGFAFAEFTTAREAENALNALKDTHLLGRRLVLDFAEAETVDPEEEIAKMQKKIGGQVNKMTLQQLTGRGRQKVNIGDEEDDELQTLFLGSEGEASVILFDSYPPSLPSMMESRVRHPVPQSRCYPLEYGYEGRYSLPTVRQPLQESTGNAQHGNLPASRPSYAQHLDVFNNIVRPSIHTPPIIPTQSLPSVYSSSPSPSSYHRIQQCGQFQQQQNPCRRPGINPLCLSRQFQQYRTKQAQKEDKSDQTWPDVLEDAFLDALLLIPHMGRKKYGMNQKQCGRNMLITDYLWIAYCESLPPGTLPDPKMKRHRKQVSSHIQVLKGFFRHHPMYHIFFSKEEKRDDKARDTVETGSLKDHPVLRALAEGRLPDERPNYDYFAQLLAFESQITVKPKRCWIFVAHNDVAVRADGSGYNPATGEELSEDDYPHLRENLVKDSWPREDKAMLPGTLLHRFTKMLEQVESSSVREIGAQWAADFPELATRLEAATAGDGGGTDGRACCDILHMHLTLEMQRRRHFPAQSELNSWVEINVEQPRLLNHRWKVVTRLARPAELSRGGSGSGGSSNTGGTLYETSAEMGVQYVHQPRCEGPISGQACDCIGQSQRQVVSVPFPADVWARTLTNCAEYPAHPLVLERPAATDARDATGKGAEYGEHEERGIKSKIKRHLTQMELVPKIAMFQEVWSCPPGSQDNMDTFGASQNEPRRRTGANRWKRRAVLLWTFETVHSVSYTMRGKNELVTAPEGKGQWRFLTTLDPTSQSHQKQSLLSPGVIPGSGMPTAIQHHHQHHQHHQHLARDAVMSPTPSYQQHLSASMSENFALAWEATSGGSMPTYPSAVFPHGLGQPSSHHGAQGLYQQPAAATTTTGAPVQSALDSFSSHGGLATPPPTASLAGSFTHHQHHQHQHHQHHQHQHHGFGAAQHNAHSGAAPGSDQAALGFMTAVTSAGMDGGNALVAGPASVADQFLSAAAESGGFGVSVGVYDDVVGGGGGGGGGGPLQGWDMSGMPAMDARLVGGHHQHQHHQQQQWSPNYPPTTSASAAAAGVLDWAAAPPTRSGGGGVKAGSPSSPPGMQRHGEAATAVGMEAIDERDGWGATKPTRGSDGPDRGQESFVPSPPSAAGVAVESLAQECAGAELVPGETEAEQQQQQIYDDDTQETLVRLEKGKRGLKRSRADSVGDRENDPPRHGAKMARYSNTPAEEIDWDGVSGRGGVP</sequence>
<feature type="region of interest" description="Disordered" evidence="13">
    <location>
        <begin position="1765"/>
        <end position="1788"/>
    </location>
</feature>
<dbReference type="InterPro" id="IPR038096">
    <property type="entry name" value="TEA/ATTS_sf"/>
</dbReference>
<dbReference type="GO" id="GO:0003700">
    <property type="term" value="F:DNA-binding transcription factor activity"/>
    <property type="evidence" value="ECO:0007669"/>
    <property type="project" value="InterPro"/>
</dbReference>
<reference evidence="16" key="1">
    <citation type="submission" date="2023-06" db="EMBL/GenBank/DDBJ databases">
        <title>Genome-scale phylogeny and comparative genomics of the fungal order Sordariales.</title>
        <authorList>
            <consortium name="Lawrence Berkeley National Laboratory"/>
            <person name="Hensen N."/>
            <person name="Bonometti L."/>
            <person name="Westerberg I."/>
            <person name="Brannstrom I.O."/>
            <person name="Guillou S."/>
            <person name="Cros-Aarteil S."/>
            <person name="Calhoun S."/>
            <person name="Haridas S."/>
            <person name="Kuo A."/>
            <person name="Mondo S."/>
            <person name="Pangilinan J."/>
            <person name="Riley R."/>
            <person name="Labutti K."/>
            <person name="Andreopoulos B."/>
            <person name="Lipzen A."/>
            <person name="Chen C."/>
            <person name="Yanf M."/>
            <person name="Daum C."/>
            <person name="Ng V."/>
            <person name="Clum A."/>
            <person name="Steindorff A."/>
            <person name="Ohm R."/>
            <person name="Martin F."/>
            <person name="Silar P."/>
            <person name="Natvig D."/>
            <person name="Lalanne C."/>
            <person name="Gautier V."/>
            <person name="Ament-Velasquez S.L."/>
            <person name="Kruys A."/>
            <person name="Hutchinson M.I."/>
            <person name="Powell A.J."/>
            <person name="Barry K."/>
            <person name="Miller A.N."/>
            <person name="Grigoriev I.V."/>
            <person name="Debuchy R."/>
            <person name="Gladieux P."/>
            <person name="Thoren M.H."/>
            <person name="Johannesson H."/>
        </authorList>
    </citation>
    <scope>NUCLEOTIDE SEQUENCE</scope>
    <source>
        <strain evidence="16">8032-3</strain>
    </source>
</reference>
<feature type="compositionally biased region" description="Basic and acidic residues" evidence="13">
    <location>
        <begin position="122"/>
        <end position="151"/>
    </location>
</feature>
<feature type="domain" description="RRM" evidence="14">
    <location>
        <begin position="4"/>
        <end position="77"/>
    </location>
</feature>
<feature type="compositionally biased region" description="Basic and acidic residues" evidence="13">
    <location>
        <begin position="99"/>
        <end position="113"/>
    </location>
</feature>
<feature type="DNA-binding region" description="TEA" evidence="12">
    <location>
        <begin position="992"/>
        <end position="1078"/>
    </location>
</feature>
<dbReference type="InterPro" id="IPR012677">
    <property type="entry name" value="Nucleotide-bd_a/b_plait_sf"/>
</dbReference>
<evidence type="ECO:0000256" key="7">
    <source>
        <dbReference type="ARBA" id="ARBA00022884"/>
    </source>
</evidence>
<dbReference type="InterPro" id="IPR035979">
    <property type="entry name" value="RBD_domain_sf"/>
</dbReference>
<evidence type="ECO:0000256" key="5">
    <source>
        <dbReference type="ARBA" id="ARBA00022552"/>
    </source>
</evidence>
<dbReference type="SMART" id="SM00360">
    <property type="entry name" value="RRM"/>
    <property type="match status" value="5"/>
</dbReference>
<evidence type="ECO:0000313" key="16">
    <source>
        <dbReference type="EMBL" id="KAK1766998.1"/>
    </source>
</evidence>
<dbReference type="CDD" id="cd12568">
    <property type="entry name" value="RRM3_MRD1"/>
    <property type="match status" value="1"/>
</dbReference>
<gene>
    <name evidence="16" type="ORF">QBC33DRAFT_515184</name>
</gene>
<dbReference type="PROSITE" id="PS51088">
    <property type="entry name" value="TEA_2"/>
    <property type="match status" value="1"/>
</dbReference>
<dbReference type="Proteomes" id="UP001244011">
    <property type="component" value="Unassembled WGS sequence"/>
</dbReference>
<dbReference type="EMBL" id="MU839009">
    <property type="protein sequence ID" value="KAK1766998.1"/>
    <property type="molecule type" value="Genomic_DNA"/>
</dbReference>
<dbReference type="Pfam" id="PF01285">
    <property type="entry name" value="TEA"/>
    <property type="match status" value="1"/>
</dbReference>
<organism evidence="16 17">
    <name type="scientific">Phialemonium atrogriseum</name>
    <dbReference type="NCBI Taxonomy" id="1093897"/>
    <lineage>
        <taxon>Eukaryota</taxon>
        <taxon>Fungi</taxon>
        <taxon>Dikarya</taxon>
        <taxon>Ascomycota</taxon>
        <taxon>Pezizomycotina</taxon>
        <taxon>Sordariomycetes</taxon>
        <taxon>Sordariomycetidae</taxon>
        <taxon>Cephalothecales</taxon>
        <taxon>Cephalothecaceae</taxon>
        <taxon>Phialemonium</taxon>
    </lineage>
</organism>
<keyword evidence="6" id="KW-0677">Repeat</keyword>
<evidence type="ECO:0000256" key="2">
    <source>
        <dbReference type="ARBA" id="ARBA00008033"/>
    </source>
</evidence>
<comment type="similarity">
    <text evidence="2">Belongs to the RRM MRD1 family.</text>
</comment>
<keyword evidence="9" id="KW-0687">Ribonucleoprotein</keyword>
<dbReference type="GO" id="GO:1990904">
    <property type="term" value="C:ribonucleoprotein complex"/>
    <property type="evidence" value="ECO:0007669"/>
    <property type="project" value="UniProtKB-KW"/>
</dbReference>
<feature type="domain" description="RRM" evidence="14">
    <location>
        <begin position="306"/>
        <end position="383"/>
    </location>
</feature>
<dbReference type="GO" id="GO:0003729">
    <property type="term" value="F:mRNA binding"/>
    <property type="evidence" value="ECO:0007669"/>
    <property type="project" value="TreeGrafter"/>
</dbReference>
<dbReference type="PANTHER" id="PTHR48039:SF5">
    <property type="entry name" value="RNA-BINDING PROTEIN 28"/>
    <property type="match status" value="1"/>
</dbReference>
<dbReference type="Gene3D" id="6.10.20.40">
    <property type="entry name" value="TEA/ATTS domain"/>
    <property type="match status" value="1"/>
</dbReference>
<dbReference type="InterPro" id="IPR051945">
    <property type="entry name" value="RRM_MRD1_RNA_proc_ribogen"/>
</dbReference>
<keyword evidence="17" id="KW-1185">Reference proteome</keyword>
<dbReference type="FunFam" id="3.30.70.330:FF:000459">
    <property type="entry name" value="Multiple RNA-binding domain-containing protein 1"/>
    <property type="match status" value="1"/>
</dbReference>
<comment type="similarity">
    <text evidence="3">Belongs to the TEC1 family.</text>
</comment>
<evidence type="ECO:0000256" key="13">
    <source>
        <dbReference type="SAM" id="MobiDB-lite"/>
    </source>
</evidence>
<feature type="compositionally biased region" description="Basic residues" evidence="13">
    <location>
        <begin position="1648"/>
        <end position="1665"/>
    </location>
</feature>
<comment type="caution">
    <text evidence="16">The sequence shown here is derived from an EMBL/GenBank/DDBJ whole genome shotgun (WGS) entry which is preliminary data.</text>
</comment>
<dbReference type="PROSITE" id="PS50102">
    <property type="entry name" value="RRM"/>
    <property type="match status" value="5"/>
</dbReference>
<evidence type="ECO:0000256" key="1">
    <source>
        <dbReference type="ARBA" id="ARBA00004123"/>
    </source>
</evidence>
<evidence type="ECO:0000256" key="11">
    <source>
        <dbReference type="PROSITE-ProRule" id="PRU00176"/>
    </source>
</evidence>
<feature type="region of interest" description="Disordered" evidence="13">
    <location>
        <begin position="1800"/>
        <end position="1872"/>
    </location>
</feature>
<evidence type="ECO:0000256" key="8">
    <source>
        <dbReference type="ARBA" id="ARBA00023242"/>
    </source>
</evidence>
<evidence type="ECO:0000259" key="14">
    <source>
        <dbReference type="PROSITE" id="PS50102"/>
    </source>
</evidence>
<evidence type="ECO:0000256" key="12">
    <source>
        <dbReference type="PROSITE-ProRule" id="PRU00505"/>
    </source>
</evidence>
<dbReference type="Pfam" id="PF00076">
    <property type="entry name" value="RRM_1"/>
    <property type="match status" value="5"/>
</dbReference>
<protein>
    <recommendedName>
        <fullName evidence="4">Multiple RNA-binding domain-containing protein 1</fullName>
    </recommendedName>
</protein>
<feature type="domain" description="RRM" evidence="14">
    <location>
        <begin position="605"/>
        <end position="688"/>
    </location>
</feature>
<dbReference type="GeneID" id="85309266"/>
<evidence type="ECO:0000256" key="4">
    <source>
        <dbReference type="ARBA" id="ARBA00013428"/>
    </source>
</evidence>
<keyword evidence="7 11" id="KW-0694">RNA-binding</keyword>
<evidence type="ECO:0000313" key="17">
    <source>
        <dbReference type="Proteomes" id="UP001244011"/>
    </source>
</evidence>
<dbReference type="FunFam" id="3.30.70.330:FF:000247">
    <property type="entry name" value="Multiple RNA-binding domain-containing protein 1"/>
    <property type="match status" value="1"/>
</dbReference>
<keyword evidence="5" id="KW-0698">rRNA processing</keyword>
<proteinExistence type="inferred from homology"/>
<evidence type="ECO:0000259" key="15">
    <source>
        <dbReference type="PROSITE" id="PS51088"/>
    </source>
</evidence>
<dbReference type="GO" id="GO:0006364">
    <property type="term" value="P:rRNA processing"/>
    <property type="evidence" value="ECO:0007669"/>
    <property type="project" value="UniProtKB-KW"/>
</dbReference>
<dbReference type="GO" id="GO:0005730">
    <property type="term" value="C:nucleolus"/>
    <property type="evidence" value="ECO:0007669"/>
    <property type="project" value="TreeGrafter"/>
</dbReference>
<dbReference type="PANTHER" id="PTHR48039">
    <property type="entry name" value="RNA-BINDING MOTIF PROTEIN 14B"/>
    <property type="match status" value="1"/>
</dbReference>
<feature type="region of interest" description="Disordered" evidence="13">
    <location>
        <begin position="92"/>
        <end position="230"/>
    </location>
</feature>
<dbReference type="SMART" id="SM00426">
    <property type="entry name" value="TEA"/>
    <property type="match status" value="1"/>
</dbReference>
<keyword evidence="8" id="KW-0539">Nucleus</keyword>
<accession>A0AAJ0C0T9</accession>
<evidence type="ECO:0000256" key="3">
    <source>
        <dbReference type="ARBA" id="ARBA00008421"/>
    </source>
</evidence>
<evidence type="ECO:0000256" key="10">
    <source>
        <dbReference type="ARBA" id="ARBA00057379"/>
    </source>
</evidence>
<feature type="region of interest" description="Disordered" evidence="13">
    <location>
        <begin position="1588"/>
        <end position="1683"/>
    </location>
</feature>
<evidence type="ECO:0000256" key="9">
    <source>
        <dbReference type="ARBA" id="ARBA00023274"/>
    </source>
</evidence>
<name>A0AAJ0C0T9_9PEZI</name>